<keyword evidence="2" id="KW-0238">DNA-binding</keyword>
<name>C0QGA9_DESAH</name>
<dbReference type="PROSITE" id="PS50043">
    <property type="entry name" value="HTH_LUXR_2"/>
    <property type="match status" value="1"/>
</dbReference>
<protein>
    <submittedName>
        <fullName evidence="6">LuxR2</fullName>
    </submittedName>
</protein>
<dbReference type="PRINTS" id="PR00038">
    <property type="entry name" value="HTHLUXR"/>
</dbReference>
<dbReference type="HOGENOM" id="CLU_126457_0_0_7"/>
<dbReference type="AlphaFoldDB" id="C0QGA9"/>
<dbReference type="Pfam" id="PF00196">
    <property type="entry name" value="GerE"/>
    <property type="match status" value="1"/>
</dbReference>
<evidence type="ECO:0000256" key="2">
    <source>
        <dbReference type="ARBA" id="ARBA00023125"/>
    </source>
</evidence>
<accession>C0QGA9</accession>
<keyword evidence="7" id="KW-1185">Reference proteome</keyword>
<evidence type="ECO:0000259" key="5">
    <source>
        <dbReference type="PROSITE" id="PS50043"/>
    </source>
</evidence>
<sequence>MRVTKAADSVPVKVVISHENITALKLAQEKLTHRERELEQKSKRLEEANAALGAILRQRDKDRKQLEQTVLQNHRVKVLPNIQRLKSISQTAETAGLLVLIEKGLQEIASPFLQHLTSLGTTLTPQELQIAALIREGKTTKEIAGLLNLSAFTINFHRRNLRKKLGLTNTETNLRTFLLSLTD</sequence>
<evidence type="ECO:0000256" key="4">
    <source>
        <dbReference type="SAM" id="Coils"/>
    </source>
</evidence>
<dbReference type="GO" id="GO:0003677">
    <property type="term" value="F:DNA binding"/>
    <property type="evidence" value="ECO:0007669"/>
    <property type="project" value="UniProtKB-KW"/>
</dbReference>
<keyword evidence="1" id="KW-0805">Transcription regulation</keyword>
<dbReference type="OrthoDB" id="5422335at2"/>
<dbReference type="InterPro" id="IPR000792">
    <property type="entry name" value="Tscrpt_reg_LuxR_C"/>
</dbReference>
<gene>
    <name evidence="6" type="primary">luxR2</name>
    <name evidence="6" type="ordered locus">HRM2_46320</name>
</gene>
<evidence type="ECO:0000256" key="3">
    <source>
        <dbReference type="ARBA" id="ARBA00023163"/>
    </source>
</evidence>
<dbReference type="Gene3D" id="1.10.10.10">
    <property type="entry name" value="Winged helix-like DNA-binding domain superfamily/Winged helix DNA-binding domain"/>
    <property type="match status" value="1"/>
</dbReference>
<dbReference type="KEGG" id="dat:HRM2_46320"/>
<evidence type="ECO:0000256" key="1">
    <source>
        <dbReference type="ARBA" id="ARBA00023015"/>
    </source>
</evidence>
<dbReference type="GO" id="GO:0006355">
    <property type="term" value="P:regulation of DNA-templated transcription"/>
    <property type="evidence" value="ECO:0007669"/>
    <property type="project" value="InterPro"/>
</dbReference>
<keyword evidence="4" id="KW-0175">Coiled coil</keyword>
<dbReference type="InterPro" id="IPR036388">
    <property type="entry name" value="WH-like_DNA-bd_sf"/>
</dbReference>
<proteinExistence type="predicted"/>
<evidence type="ECO:0000313" key="7">
    <source>
        <dbReference type="Proteomes" id="UP000000442"/>
    </source>
</evidence>
<dbReference type="SUPFAM" id="SSF46894">
    <property type="entry name" value="C-terminal effector domain of the bipartite response regulators"/>
    <property type="match status" value="1"/>
</dbReference>
<feature type="coiled-coil region" evidence="4">
    <location>
        <begin position="21"/>
        <end position="58"/>
    </location>
</feature>
<dbReference type="InterPro" id="IPR016032">
    <property type="entry name" value="Sig_transdc_resp-reg_C-effctor"/>
</dbReference>
<dbReference type="RefSeq" id="WP_015906402.1">
    <property type="nucleotide sequence ID" value="NC_012108.1"/>
</dbReference>
<organism evidence="6 7">
    <name type="scientific">Desulforapulum autotrophicum (strain ATCC 43914 / DSM 3382 / VKM B-1955 / HRM2)</name>
    <name type="common">Desulfobacterium autotrophicum</name>
    <dbReference type="NCBI Taxonomy" id="177437"/>
    <lineage>
        <taxon>Bacteria</taxon>
        <taxon>Pseudomonadati</taxon>
        <taxon>Thermodesulfobacteriota</taxon>
        <taxon>Desulfobacteria</taxon>
        <taxon>Desulfobacterales</taxon>
        <taxon>Desulfobacteraceae</taxon>
        <taxon>Desulforapulum</taxon>
    </lineage>
</organism>
<dbReference type="eggNOG" id="COG2197">
    <property type="taxonomic scope" value="Bacteria"/>
</dbReference>
<keyword evidence="3" id="KW-0804">Transcription</keyword>
<feature type="domain" description="HTH luxR-type" evidence="5">
    <location>
        <begin position="116"/>
        <end position="181"/>
    </location>
</feature>
<dbReference type="PANTHER" id="PTHR44688">
    <property type="entry name" value="DNA-BINDING TRANSCRIPTIONAL ACTIVATOR DEVR_DOSR"/>
    <property type="match status" value="1"/>
</dbReference>
<evidence type="ECO:0000313" key="6">
    <source>
        <dbReference type="EMBL" id="ACN17688.1"/>
    </source>
</evidence>
<dbReference type="STRING" id="177437.HRM2_46320"/>
<dbReference type="CDD" id="cd06170">
    <property type="entry name" value="LuxR_C_like"/>
    <property type="match status" value="1"/>
</dbReference>
<dbReference type="PROSITE" id="PS00622">
    <property type="entry name" value="HTH_LUXR_1"/>
    <property type="match status" value="1"/>
</dbReference>
<reference evidence="6 7" key="1">
    <citation type="journal article" date="2009" name="Environ. Microbiol.">
        <title>Genome sequence of Desulfobacterium autotrophicum HRM2, a marine sulfate reducer oxidizing organic carbon completely to carbon dioxide.</title>
        <authorList>
            <person name="Strittmatter A.W."/>
            <person name="Liesegang H."/>
            <person name="Rabus R."/>
            <person name="Decker I."/>
            <person name="Amann J."/>
            <person name="Andres S."/>
            <person name="Henne A."/>
            <person name="Fricke W.F."/>
            <person name="Martinez-Arias R."/>
            <person name="Bartels D."/>
            <person name="Goesmann A."/>
            <person name="Krause L."/>
            <person name="Puehler A."/>
            <person name="Klenk H.P."/>
            <person name="Richter M."/>
            <person name="Schuler M."/>
            <person name="Gloeckner F.O."/>
            <person name="Meyerdierks A."/>
            <person name="Gottschalk G."/>
            <person name="Amann R."/>
        </authorList>
    </citation>
    <scope>NUCLEOTIDE SEQUENCE [LARGE SCALE GENOMIC DNA]</scope>
    <source>
        <strain evidence="7">ATCC 43914 / DSM 3382 / HRM2</strain>
    </source>
</reference>
<dbReference type="PANTHER" id="PTHR44688:SF16">
    <property type="entry name" value="DNA-BINDING TRANSCRIPTIONAL ACTIVATOR DEVR_DOSR"/>
    <property type="match status" value="1"/>
</dbReference>
<dbReference type="Proteomes" id="UP000000442">
    <property type="component" value="Chromosome"/>
</dbReference>
<dbReference type="EMBL" id="CP001087">
    <property type="protein sequence ID" value="ACN17688.1"/>
    <property type="molecule type" value="Genomic_DNA"/>
</dbReference>
<dbReference type="SMART" id="SM00421">
    <property type="entry name" value="HTH_LUXR"/>
    <property type="match status" value="1"/>
</dbReference>